<dbReference type="RefSeq" id="YP_009287549.1">
    <property type="nucleotide sequence ID" value="NC_031074.1"/>
</dbReference>
<keyword evidence="2" id="KW-1185">Reference proteome</keyword>
<accession>A0A1B3AYF0</accession>
<proteinExistence type="predicted"/>
<evidence type="ECO:0000313" key="2">
    <source>
        <dbReference type="Proteomes" id="UP000202170"/>
    </source>
</evidence>
<dbReference type="Proteomes" id="UP000202170">
    <property type="component" value="Segment"/>
</dbReference>
<dbReference type="GeneID" id="29080345"/>
<evidence type="ECO:0000313" key="1">
    <source>
        <dbReference type="EMBL" id="AOE43770.1"/>
    </source>
</evidence>
<organism evidence="1 2">
    <name type="scientific">Gordonia phage Bantam</name>
    <dbReference type="NCBI Taxonomy" id="1887641"/>
    <lineage>
        <taxon>Viruses</taxon>
        <taxon>Duplodnaviria</taxon>
        <taxon>Heunggongvirae</taxon>
        <taxon>Uroviricota</taxon>
        <taxon>Caudoviricetes</taxon>
        <taxon>Bantamvirus</taxon>
        <taxon>Bantamvirus bantam</taxon>
    </lineage>
</organism>
<dbReference type="EMBL" id="KX557272">
    <property type="protein sequence ID" value="AOE43770.1"/>
    <property type="molecule type" value="Genomic_DNA"/>
</dbReference>
<protein>
    <submittedName>
        <fullName evidence="1">Uncharacterized protein</fullName>
    </submittedName>
</protein>
<reference evidence="2" key="1">
    <citation type="submission" date="2016-07" db="EMBL/GenBank/DDBJ databases">
        <authorList>
            <person name="Florea S."/>
            <person name="Webb J.S."/>
            <person name="Jaromczyk J."/>
            <person name="Schardl C.L."/>
        </authorList>
    </citation>
    <scope>NUCLEOTIDE SEQUENCE [LARGE SCALE GENOMIC DNA]</scope>
</reference>
<sequence>MNMARRVEIRRNAIRYASDVADDIDTWAWMNIGVDLPTGMRDEIEQALRTIFSKIEVPSE</sequence>
<dbReference type="KEGG" id="vg:29080345"/>
<name>A0A1B3AYF0_9CAUD</name>
<gene>
    <name evidence="1" type="primary">81</name>
    <name evidence="1" type="ORF">SEA_BANTAM_81</name>
</gene>